<dbReference type="InterPro" id="IPR023393">
    <property type="entry name" value="START-like_dom_sf"/>
</dbReference>
<accession>A0ABT7FHT6</accession>
<evidence type="ECO:0000313" key="3">
    <source>
        <dbReference type="EMBL" id="MDK3074652.1"/>
    </source>
</evidence>
<proteinExistence type="inferred from homology"/>
<feature type="domain" description="Activator of Hsp90 ATPase homologue 1/2-like C-terminal" evidence="2">
    <location>
        <begin position="13"/>
        <end position="142"/>
    </location>
</feature>
<name>A0ABT7FHT6_9RHOB</name>
<evidence type="ECO:0000256" key="1">
    <source>
        <dbReference type="ARBA" id="ARBA00006817"/>
    </source>
</evidence>
<dbReference type="RefSeq" id="WP_284486583.1">
    <property type="nucleotide sequence ID" value="NZ_JASNJE010000022.1"/>
</dbReference>
<evidence type="ECO:0000259" key="2">
    <source>
        <dbReference type="Pfam" id="PF08327"/>
    </source>
</evidence>
<gene>
    <name evidence="3" type="ORF">QO034_16285</name>
</gene>
<dbReference type="EMBL" id="JASNJE010000022">
    <property type="protein sequence ID" value="MDK3074652.1"/>
    <property type="molecule type" value="Genomic_DNA"/>
</dbReference>
<organism evidence="3 4">
    <name type="scientific">Sedimentitalea xiamensis</name>
    <dbReference type="NCBI Taxonomy" id="3050037"/>
    <lineage>
        <taxon>Bacteria</taxon>
        <taxon>Pseudomonadati</taxon>
        <taxon>Pseudomonadota</taxon>
        <taxon>Alphaproteobacteria</taxon>
        <taxon>Rhodobacterales</taxon>
        <taxon>Paracoccaceae</taxon>
        <taxon>Sedimentitalea</taxon>
    </lineage>
</organism>
<evidence type="ECO:0000313" key="4">
    <source>
        <dbReference type="Proteomes" id="UP001227126"/>
    </source>
</evidence>
<reference evidence="3 4" key="1">
    <citation type="submission" date="2023-05" db="EMBL/GenBank/DDBJ databases">
        <title>Sedimentitalea sp. nov. JM2-8.</title>
        <authorList>
            <person name="Huang J."/>
        </authorList>
    </citation>
    <scope>NUCLEOTIDE SEQUENCE [LARGE SCALE GENOMIC DNA]</scope>
    <source>
        <strain evidence="3 4">JM2-8</strain>
    </source>
</reference>
<dbReference type="Proteomes" id="UP001227126">
    <property type="component" value="Unassembled WGS sequence"/>
</dbReference>
<comment type="caution">
    <text evidence="3">The sequence shown here is derived from an EMBL/GenBank/DDBJ whole genome shotgun (WGS) entry which is preliminary data.</text>
</comment>
<keyword evidence="4" id="KW-1185">Reference proteome</keyword>
<sequence>MPNTIRLHRVFATSPEKLYRAFTEGDAMAKWLPPDGFTCTIDSFDARVGGRYRMRFRNFTTGDSHAFGGEFVEIIPNEKLVYTDRFDDPNLTGEILATVTIRPVSVGAELRIVQENVPDPIPEEACYAGWQQSLVNLARLIEPDIQQ</sequence>
<comment type="similarity">
    <text evidence="1">Belongs to the AHA1 family.</text>
</comment>
<protein>
    <submittedName>
        <fullName evidence="3">SRPBCC family protein</fullName>
    </submittedName>
</protein>
<dbReference type="InterPro" id="IPR013538">
    <property type="entry name" value="ASHA1/2-like_C"/>
</dbReference>
<dbReference type="SUPFAM" id="SSF55961">
    <property type="entry name" value="Bet v1-like"/>
    <property type="match status" value="1"/>
</dbReference>
<dbReference type="CDD" id="cd08895">
    <property type="entry name" value="SRPBCC_CalC_Aha1-like_2"/>
    <property type="match status" value="1"/>
</dbReference>
<dbReference type="Pfam" id="PF08327">
    <property type="entry name" value="AHSA1"/>
    <property type="match status" value="1"/>
</dbReference>
<dbReference type="Gene3D" id="3.30.530.20">
    <property type="match status" value="1"/>
</dbReference>